<dbReference type="SUPFAM" id="SSF55785">
    <property type="entry name" value="PYP-like sensor domain (PAS domain)"/>
    <property type="match status" value="1"/>
</dbReference>
<sequence length="113" mass="12386">MDLMMDETNLSVEILETDGRIIRENNMSQSHFGVGERKGLHWEMLWPASVREAIAAAICSSADGLTVRVEHKRVDSSGVSRLWAAVLAPITYGPDDITAIMVVSHPQSANQPV</sequence>
<evidence type="ECO:0000313" key="1">
    <source>
        <dbReference type="EMBL" id="CRK73993.1"/>
    </source>
</evidence>
<keyword evidence="2" id="KW-1185">Reference proteome</keyword>
<dbReference type="Proteomes" id="UP000048949">
    <property type="component" value="Unassembled WGS sequence"/>
</dbReference>
<proteinExistence type="predicted"/>
<name>A0A0U1NHV5_9RHOB</name>
<evidence type="ECO:0008006" key="3">
    <source>
        <dbReference type="Google" id="ProtNLM"/>
    </source>
</evidence>
<dbReference type="AlphaFoldDB" id="A0A0U1NHV5"/>
<gene>
    <name evidence="1" type="ORF">NIG5292_00016</name>
</gene>
<reference evidence="1 2" key="1">
    <citation type="submission" date="2015-04" db="EMBL/GenBank/DDBJ databases">
        <authorList>
            <person name="Syromyatnikov M.Y."/>
            <person name="Popov V.N."/>
        </authorList>
    </citation>
    <scope>NUCLEOTIDE SEQUENCE [LARGE SCALE GENOMIC DNA]</scope>
    <source>
        <strain evidence="1 2">CECT 5292</strain>
    </source>
</reference>
<organism evidence="1 2">
    <name type="scientific">Nereida ignava</name>
    <dbReference type="NCBI Taxonomy" id="282199"/>
    <lineage>
        <taxon>Bacteria</taxon>
        <taxon>Pseudomonadati</taxon>
        <taxon>Pseudomonadota</taxon>
        <taxon>Alphaproteobacteria</taxon>
        <taxon>Rhodobacterales</taxon>
        <taxon>Roseobacteraceae</taxon>
        <taxon>Nereida</taxon>
    </lineage>
</organism>
<dbReference type="InterPro" id="IPR035965">
    <property type="entry name" value="PAS-like_dom_sf"/>
</dbReference>
<dbReference type="EMBL" id="CVQV01000001">
    <property type="protein sequence ID" value="CRK73993.1"/>
    <property type="molecule type" value="Genomic_DNA"/>
</dbReference>
<evidence type="ECO:0000313" key="2">
    <source>
        <dbReference type="Proteomes" id="UP000048949"/>
    </source>
</evidence>
<protein>
    <recommendedName>
        <fullName evidence="3">PAS fold protein</fullName>
    </recommendedName>
</protein>
<accession>A0A0U1NHV5</accession>